<organism evidence="2 3">
    <name type="scientific">Trametes cubensis</name>
    <dbReference type="NCBI Taxonomy" id="1111947"/>
    <lineage>
        <taxon>Eukaryota</taxon>
        <taxon>Fungi</taxon>
        <taxon>Dikarya</taxon>
        <taxon>Basidiomycota</taxon>
        <taxon>Agaricomycotina</taxon>
        <taxon>Agaricomycetes</taxon>
        <taxon>Polyporales</taxon>
        <taxon>Polyporaceae</taxon>
        <taxon>Trametes</taxon>
    </lineage>
</organism>
<keyword evidence="3" id="KW-1185">Reference proteome</keyword>
<dbReference type="EMBL" id="JAPEVG010000287">
    <property type="protein sequence ID" value="KAJ8469502.1"/>
    <property type="molecule type" value="Genomic_DNA"/>
</dbReference>
<proteinExistence type="predicted"/>
<evidence type="ECO:0000256" key="1">
    <source>
        <dbReference type="SAM" id="MobiDB-lite"/>
    </source>
</evidence>
<dbReference type="Proteomes" id="UP001215151">
    <property type="component" value="Unassembled WGS sequence"/>
</dbReference>
<protein>
    <submittedName>
        <fullName evidence="2">Uncharacterized protein</fullName>
    </submittedName>
</protein>
<evidence type="ECO:0000313" key="2">
    <source>
        <dbReference type="EMBL" id="KAJ8469502.1"/>
    </source>
</evidence>
<gene>
    <name evidence="2" type="ORF">ONZ51_g8956</name>
</gene>
<reference evidence="2" key="1">
    <citation type="submission" date="2022-11" db="EMBL/GenBank/DDBJ databases">
        <title>Genome Sequence of Cubamyces cubensis.</title>
        <authorList>
            <person name="Buettner E."/>
        </authorList>
    </citation>
    <scope>NUCLEOTIDE SEQUENCE</scope>
    <source>
        <strain evidence="2">MPL-01</strain>
    </source>
</reference>
<feature type="compositionally biased region" description="Basic and acidic residues" evidence="1">
    <location>
        <begin position="1"/>
        <end position="16"/>
    </location>
</feature>
<comment type="caution">
    <text evidence="2">The sequence shown here is derived from an EMBL/GenBank/DDBJ whole genome shotgun (WGS) entry which is preliminary data.</text>
</comment>
<evidence type="ECO:0000313" key="3">
    <source>
        <dbReference type="Proteomes" id="UP001215151"/>
    </source>
</evidence>
<name>A0AAD7TM97_9APHY</name>
<feature type="region of interest" description="Disordered" evidence="1">
    <location>
        <begin position="1"/>
        <end position="60"/>
    </location>
</feature>
<sequence>MLREEDEGSSRDSDRPQKRRRVAAQPSSPTFILDSRRPITRAQSHRVAPMVTSAESPTASMRVLRTRSQKLPERTPLYPSILSNVTVTRGRSTTRGRDGLFAKRASFATTSTPKKRAMAAVNSPESAAPRFRPVFADIKQAMDGQPRGIACLDDSTDVSEVTFGIDGLTMPLVEQDSSDMDVSSGY</sequence>
<accession>A0AAD7TM97</accession>
<dbReference type="AlphaFoldDB" id="A0AAD7TM97"/>